<reference evidence="4 5" key="1">
    <citation type="journal article" date="2021" name="Nat. Commun.">
        <title>Genetic determinants of endophytism in the Arabidopsis root mycobiome.</title>
        <authorList>
            <person name="Mesny F."/>
            <person name="Miyauchi S."/>
            <person name="Thiergart T."/>
            <person name="Pickel B."/>
            <person name="Atanasova L."/>
            <person name="Karlsson M."/>
            <person name="Huettel B."/>
            <person name="Barry K.W."/>
            <person name="Haridas S."/>
            <person name="Chen C."/>
            <person name="Bauer D."/>
            <person name="Andreopoulos W."/>
            <person name="Pangilinan J."/>
            <person name="LaButti K."/>
            <person name="Riley R."/>
            <person name="Lipzen A."/>
            <person name="Clum A."/>
            <person name="Drula E."/>
            <person name="Henrissat B."/>
            <person name="Kohler A."/>
            <person name="Grigoriev I.V."/>
            <person name="Martin F.M."/>
            <person name="Hacquard S."/>
        </authorList>
    </citation>
    <scope>NUCLEOTIDE SEQUENCE [LARGE SCALE GENOMIC DNA]</scope>
    <source>
        <strain evidence="4 5">MPI-CAGE-CH-0241</strain>
    </source>
</reference>
<dbReference type="Pfam" id="PF10193">
    <property type="entry name" value="Telomere_reg-2"/>
    <property type="match status" value="1"/>
</dbReference>
<dbReference type="AlphaFoldDB" id="A0A9P9AY49"/>
<dbReference type="InterPro" id="IPR038528">
    <property type="entry name" value="TEL2_C_sf"/>
</dbReference>
<proteinExistence type="inferred from homology"/>
<feature type="region of interest" description="Disordered" evidence="2">
    <location>
        <begin position="522"/>
        <end position="607"/>
    </location>
</feature>
<feature type="compositionally biased region" description="Polar residues" evidence="2">
    <location>
        <begin position="540"/>
        <end position="552"/>
    </location>
</feature>
<evidence type="ECO:0000313" key="5">
    <source>
        <dbReference type="Proteomes" id="UP000777438"/>
    </source>
</evidence>
<dbReference type="Proteomes" id="UP000777438">
    <property type="component" value="Unassembled WGS sequence"/>
</dbReference>
<dbReference type="GO" id="GO:0042162">
    <property type="term" value="F:telomeric DNA binding"/>
    <property type="evidence" value="ECO:0007669"/>
    <property type="project" value="TreeGrafter"/>
</dbReference>
<dbReference type="InterPro" id="IPR019337">
    <property type="entry name" value="Telomere_length_regulation_dom"/>
</dbReference>
<organism evidence="4 5">
    <name type="scientific">Thelonectria olida</name>
    <dbReference type="NCBI Taxonomy" id="1576542"/>
    <lineage>
        <taxon>Eukaryota</taxon>
        <taxon>Fungi</taxon>
        <taxon>Dikarya</taxon>
        <taxon>Ascomycota</taxon>
        <taxon>Pezizomycotina</taxon>
        <taxon>Sordariomycetes</taxon>
        <taxon>Hypocreomycetidae</taxon>
        <taxon>Hypocreales</taxon>
        <taxon>Nectriaceae</taxon>
        <taxon>Thelonectria</taxon>
    </lineage>
</organism>
<keyword evidence="5" id="KW-1185">Reference proteome</keyword>
<dbReference type="PANTHER" id="PTHR15830">
    <property type="entry name" value="TELOMERE LENGTH REGULATION PROTEIN TEL2 FAMILY MEMBER"/>
    <property type="match status" value="1"/>
</dbReference>
<evidence type="ECO:0000313" key="4">
    <source>
        <dbReference type="EMBL" id="KAH6898415.1"/>
    </source>
</evidence>
<dbReference type="GO" id="GO:0005829">
    <property type="term" value="C:cytosol"/>
    <property type="evidence" value="ECO:0007669"/>
    <property type="project" value="TreeGrafter"/>
</dbReference>
<evidence type="ECO:0000256" key="2">
    <source>
        <dbReference type="SAM" id="MobiDB-lite"/>
    </source>
</evidence>
<dbReference type="Gene3D" id="1.25.40.720">
    <property type="entry name" value="Telomere length regulation protein 2, C-terminal domain"/>
    <property type="match status" value="2"/>
</dbReference>
<protein>
    <submittedName>
        <fullName evidence="4">Telomere length regulation protein-domain-containing protein</fullName>
    </submittedName>
</protein>
<accession>A0A9P9AY49</accession>
<comment type="similarity">
    <text evidence="1">Belongs to the TEL2 family.</text>
</comment>
<sequence>MREKTKEAANMDELFTPVSTTYFKPQAQPEAPLLTEVKPAAPATADQRLRTVSSADDALDILKNQPDYDALISVLKFLNADKLGVPGPKSAGIVNLLVAEIAPNYWTLLLEGSSNDHDQTEDADLFLSCLRSVTGLNAILTQIKGLIQEARSGVKQVKRTDVSLNLKILADLLASILNGHESLHKIWSLSTKSLANASLKKAQSQKLASLLSNGQIISVSAEALSVMERDELRSESQWITDGVAYSKWLGLSIAAWAKTQPQLEEMSSCSEIFQRSLSLNHSETLVKVVTDELLLAKGDFRTSFVQVAFSQPRNAKKVTNILLRHLSERFLAHLVLSDISRNEAVSAVAAILGDVVLDDETRKNILINWCASSSGAGLGDGVGIRRAVVATLAQDREAIATVLSKSLAQFGDELYIKHAAILQQNVHTEVLLLAAGYVHRISSIKLTMLLRTGSYMSAISNRIGATQMRARFLGLVVGEGLSALIDNKETKLDFHMEETDTEEAQQLKKLVKVADQPGSIDPILSDASLQTMSSRKKSPKANSKSAVKSQISTPKPKPKLPIPTIKPRAIIQEIDSSEDDDEDDLVPMAKNSDPEDSDDDATLVQRNKPKPPVYIRDLITFLRDSESYDKQNLGLQTAPVLIRRKANYGTEVSSHADELAGLLVGVQDKFEIDEFDDLRLQSMIGLIVSQPKRMAPWFARTFFEGDYSLSQRTSVLIALGLSARELAGFEASQHQVAASFPSMRLPEKMEQLYLEPASDAQSLPSSQLQALPANALDSITQSLTASFLAPLAAEAADATTGPDVLKLQSFTARYKSATKAKPRVRAIPNTTAALLATAFFSPLTAHFQLALRSSKPLILNPALLSLYLQTLGIVIHAAGPSTLSLPQLTSELWDLLLGVRVHVLNDLGAMKGWFIAMASLLEVNDGDMRRICEAQGREVVETREWVAMVFERIRGDDGGEENEVKMLAAGTLIKLGEAIEKYQALLMGDLIGFN</sequence>
<feature type="domain" description="Telomere length regulation protein conserved" evidence="3">
    <location>
        <begin position="612"/>
        <end position="723"/>
    </location>
</feature>
<name>A0A9P9AY49_9HYPO</name>
<feature type="compositionally biased region" description="Acidic residues" evidence="2">
    <location>
        <begin position="575"/>
        <end position="585"/>
    </location>
</feature>
<evidence type="ECO:0000259" key="3">
    <source>
        <dbReference type="Pfam" id="PF10193"/>
    </source>
</evidence>
<comment type="caution">
    <text evidence="4">The sequence shown here is derived from an EMBL/GenBank/DDBJ whole genome shotgun (WGS) entry which is preliminary data.</text>
</comment>
<dbReference type="GO" id="GO:0051879">
    <property type="term" value="F:Hsp90 protein binding"/>
    <property type="evidence" value="ECO:0007669"/>
    <property type="project" value="TreeGrafter"/>
</dbReference>
<dbReference type="GO" id="GO:0051083">
    <property type="term" value="P:'de novo' cotranslational protein folding"/>
    <property type="evidence" value="ECO:0007669"/>
    <property type="project" value="TreeGrafter"/>
</dbReference>
<dbReference type="PANTHER" id="PTHR15830:SF10">
    <property type="entry name" value="TELOMERE LENGTH REGULATION PROTEIN TEL2 HOMOLOG"/>
    <property type="match status" value="1"/>
</dbReference>
<evidence type="ECO:0000256" key="1">
    <source>
        <dbReference type="ARBA" id="ARBA00006133"/>
    </source>
</evidence>
<gene>
    <name evidence="4" type="ORF">B0T10DRAFT_107664</name>
</gene>
<dbReference type="InterPro" id="IPR051970">
    <property type="entry name" value="TEL2_Regulation"/>
</dbReference>
<dbReference type="EMBL" id="JAGPYM010000002">
    <property type="protein sequence ID" value="KAH6898415.1"/>
    <property type="molecule type" value="Genomic_DNA"/>
</dbReference>
<dbReference type="OrthoDB" id="10258062at2759"/>
<dbReference type="FunFam" id="1.25.40.720:FF:000004">
    <property type="entry name" value="WGS project CABT00000000 data, contig 2.6"/>
    <property type="match status" value="1"/>
</dbReference>